<sequence>MYFSSFRNNVRIDRSQKIMSPQISNQQLVTSPQLPAVRHTLAHLLAAAVLELYPDTKPTIGPAIDNGFYYDFEFVSPVTDKDLPHIEEKMREILPSWNMIAGQEVSEDTARDLFKNNPYKLELIGEIISKKEPITLYTSGIPKLVTSNQLPVTSFTDLCRGGHAENPAREISPDSFKLSHIAGAYWRGSEKNKMLTRIYGLAFETKAELEKYEVMILEAEKRDHRKLGKELELFMFHETSPGMPYWLPKGLIIYNTLIDYWRKEHEKMGYQEISSPLVNKSELWKISGHWEHYKDDMFIADMGENEVYGIKPMNCPNAMLVFQSKQVSYKDLPLRLSDTDRLHRYERSGTLNGLLRCRSFQQDDSHNFISEDMIGSEYKHIMDICKNFYGIFGLEYSFRLGTRPEKHLGDIETWDKAEGVLKDILKDSGKEYSIAEGDGAFYGPKVDIMMKDFLGREWQMGTMQLDFQLPQRFDLSYTDRDGKKKTPVVIHRVVYGSLERFLGILIEHYGGNFPLWLAPIQVKVIPVSEAQSAEAKKIHDELREAMIRSEIDISNDSFGKKIRNAKTSHIPYFIIIGDKDIQAEKVTLESRDHGQIGQLSLEKVLEKLGEEIRNRCPTSV</sequence>
<keyword evidence="6 14" id="KW-0479">Metal-binding</keyword>
<comment type="catalytic activity">
    <reaction evidence="13 14">
        <text>tRNA(Thr) + L-threonine + ATP = L-threonyl-tRNA(Thr) + AMP + diphosphate + H(+)</text>
        <dbReference type="Rhea" id="RHEA:24624"/>
        <dbReference type="Rhea" id="RHEA-COMP:9670"/>
        <dbReference type="Rhea" id="RHEA-COMP:9704"/>
        <dbReference type="ChEBI" id="CHEBI:15378"/>
        <dbReference type="ChEBI" id="CHEBI:30616"/>
        <dbReference type="ChEBI" id="CHEBI:33019"/>
        <dbReference type="ChEBI" id="CHEBI:57926"/>
        <dbReference type="ChEBI" id="CHEBI:78442"/>
        <dbReference type="ChEBI" id="CHEBI:78534"/>
        <dbReference type="ChEBI" id="CHEBI:456215"/>
        <dbReference type="EC" id="6.1.1.3"/>
    </reaction>
</comment>
<keyword evidence="7 14" id="KW-0547">Nucleotide-binding</keyword>
<evidence type="ECO:0000256" key="7">
    <source>
        <dbReference type="ARBA" id="ARBA00022741"/>
    </source>
</evidence>
<feature type="binding site" evidence="14">
    <location>
        <position position="315"/>
    </location>
    <ligand>
        <name>Zn(2+)</name>
        <dbReference type="ChEBI" id="CHEBI:29105"/>
        <note>catalytic</note>
    </ligand>
</feature>
<protein>
    <recommendedName>
        <fullName evidence="14">Threonine--tRNA ligase</fullName>
        <ecNumber evidence="14">6.1.1.3</ecNumber>
    </recommendedName>
    <alternativeName>
        <fullName evidence="14">Threonyl-tRNA synthetase</fullName>
        <shortName evidence="14">ThrRS</shortName>
    </alternativeName>
</protein>
<evidence type="ECO:0000256" key="4">
    <source>
        <dbReference type="ARBA" id="ARBA00022555"/>
    </source>
</evidence>
<dbReference type="GO" id="GO:0004829">
    <property type="term" value="F:threonine-tRNA ligase activity"/>
    <property type="evidence" value="ECO:0007669"/>
    <property type="project" value="UniProtKB-UniRule"/>
</dbReference>
<dbReference type="GO" id="GO:0005737">
    <property type="term" value="C:cytoplasm"/>
    <property type="evidence" value="ECO:0007669"/>
    <property type="project" value="UniProtKB-SubCell"/>
</dbReference>
<dbReference type="InterPro" id="IPR018163">
    <property type="entry name" value="Thr/Ala-tRNA-synth_IIc_edit"/>
</dbReference>
<evidence type="ECO:0000256" key="13">
    <source>
        <dbReference type="ARBA" id="ARBA00049515"/>
    </source>
</evidence>
<feature type="domain" description="Aminoacyl-transfer RNA synthetases class-II family profile" evidence="15">
    <location>
        <begin position="248"/>
        <end position="514"/>
    </location>
</feature>
<dbReference type="PRINTS" id="PR01047">
    <property type="entry name" value="TRNASYNTHTHR"/>
</dbReference>
<dbReference type="InterPro" id="IPR012947">
    <property type="entry name" value="tRNA_SAD"/>
</dbReference>
<keyword evidence="4 14" id="KW-0820">tRNA-binding</keyword>
<dbReference type="InterPro" id="IPR033728">
    <property type="entry name" value="ThrRS_core"/>
</dbReference>
<dbReference type="PROSITE" id="PS50862">
    <property type="entry name" value="AA_TRNA_LIGASE_II"/>
    <property type="match status" value="1"/>
</dbReference>
<keyword evidence="10 14" id="KW-0694">RNA-binding</keyword>
<keyword evidence="11 14" id="KW-0648">Protein biosynthesis</keyword>
<reference evidence="16 17" key="1">
    <citation type="journal article" date="2016" name="Nat. Commun.">
        <title>Thousands of microbial genomes shed light on interconnected biogeochemical processes in an aquifer system.</title>
        <authorList>
            <person name="Anantharaman K."/>
            <person name="Brown C.T."/>
            <person name="Hug L.A."/>
            <person name="Sharon I."/>
            <person name="Castelle C.J."/>
            <person name="Probst A.J."/>
            <person name="Thomas B.C."/>
            <person name="Singh A."/>
            <person name="Wilkins M.J."/>
            <person name="Karaoz U."/>
            <person name="Brodie E.L."/>
            <person name="Williams K.H."/>
            <person name="Hubbard S.S."/>
            <person name="Banfield J.F."/>
        </authorList>
    </citation>
    <scope>NUCLEOTIDE SEQUENCE [LARGE SCALE GENOMIC DNA]</scope>
</reference>
<dbReference type="CDD" id="cd00860">
    <property type="entry name" value="ThrRS_anticodon"/>
    <property type="match status" value="1"/>
</dbReference>
<dbReference type="Pfam" id="PF00587">
    <property type="entry name" value="tRNA-synt_2b"/>
    <property type="match status" value="1"/>
</dbReference>
<dbReference type="GO" id="GO:0005524">
    <property type="term" value="F:ATP binding"/>
    <property type="evidence" value="ECO:0007669"/>
    <property type="project" value="UniProtKB-UniRule"/>
</dbReference>
<keyword evidence="12 14" id="KW-0030">Aminoacyl-tRNA synthetase</keyword>
<accession>A0A1G2N8L3</accession>
<proteinExistence type="inferred from homology"/>
<dbReference type="GO" id="GO:0006435">
    <property type="term" value="P:threonyl-tRNA aminoacylation"/>
    <property type="evidence" value="ECO:0007669"/>
    <property type="project" value="UniProtKB-UniRule"/>
</dbReference>
<comment type="caution">
    <text evidence="16">The sequence shown here is derived from an EMBL/GenBank/DDBJ whole genome shotgun (WGS) entry which is preliminary data.</text>
</comment>
<evidence type="ECO:0000313" key="16">
    <source>
        <dbReference type="EMBL" id="OHA31571.1"/>
    </source>
</evidence>
<comment type="subunit">
    <text evidence="14">Homodimer.</text>
</comment>
<dbReference type="InterPro" id="IPR004154">
    <property type="entry name" value="Anticodon-bd"/>
</dbReference>
<dbReference type="HAMAP" id="MF_00184">
    <property type="entry name" value="Thr_tRNA_synth"/>
    <property type="match status" value="1"/>
</dbReference>
<dbReference type="EMBL" id="MHRW01000001">
    <property type="protein sequence ID" value="OHA31571.1"/>
    <property type="molecule type" value="Genomic_DNA"/>
</dbReference>
<evidence type="ECO:0000256" key="12">
    <source>
        <dbReference type="ARBA" id="ARBA00023146"/>
    </source>
</evidence>
<dbReference type="SMART" id="SM00863">
    <property type="entry name" value="tRNA_SAD"/>
    <property type="match status" value="1"/>
</dbReference>
<feature type="binding site" evidence="14">
    <location>
        <position position="491"/>
    </location>
    <ligand>
        <name>Zn(2+)</name>
        <dbReference type="ChEBI" id="CHEBI:29105"/>
        <note>catalytic</note>
    </ligand>
</feature>
<dbReference type="PANTHER" id="PTHR11451:SF44">
    <property type="entry name" value="THREONINE--TRNA LIGASE, CHLOROPLASTIC_MITOCHONDRIAL 2"/>
    <property type="match status" value="1"/>
</dbReference>
<dbReference type="InterPro" id="IPR002320">
    <property type="entry name" value="Thr-tRNA-ligase_IIa"/>
</dbReference>
<name>A0A1G2N8L3_9BACT</name>
<dbReference type="CDD" id="cd00771">
    <property type="entry name" value="ThrRS_core"/>
    <property type="match status" value="1"/>
</dbReference>
<evidence type="ECO:0000256" key="5">
    <source>
        <dbReference type="ARBA" id="ARBA00022598"/>
    </source>
</evidence>
<dbReference type="Proteomes" id="UP000176365">
    <property type="component" value="Unassembled WGS sequence"/>
</dbReference>
<keyword evidence="9 14" id="KW-0067">ATP-binding</keyword>
<evidence type="ECO:0000259" key="15">
    <source>
        <dbReference type="PROSITE" id="PS50862"/>
    </source>
</evidence>
<evidence type="ECO:0000256" key="9">
    <source>
        <dbReference type="ARBA" id="ARBA00022840"/>
    </source>
</evidence>
<dbReference type="FunFam" id="3.30.930.10:FF:000019">
    <property type="entry name" value="Threonine--tRNA ligase"/>
    <property type="match status" value="1"/>
</dbReference>
<evidence type="ECO:0000256" key="6">
    <source>
        <dbReference type="ARBA" id="ARBA00022723"/>
    </source>
</evidence>
<keyword evidence="5 14" id="KW-0436">Ligase</keyword>
<dbReference type="PANTHER" id="PTHR11451">
    <property type="entry name" value="THREONINE-TRNA LIGASE"/>
    <property type="match status" value="1"/>
</dbReference>
<evidence type="ECO:0000256" key="14">
    <source>
        <dbReference type="HAMAP-Rule" id="MF_00184"/>
    </source>
</evidence>
<dbReference type="InterPro" id="IPR002314">
    <property type="entry name" value="aa-tRNA-synt_IIb"/>
</dbReference>
<dbReference type="Gene3D" id="3.30.980.10">
    <property type="entry name" value="Threonyl-trna Synthetase, Chain A, domain 2"/>
    <property type="match status" value="1"/>
</dbReference>
<comment type="similarity">
    <text evidence="2 14">Belongs to the class-II aminoacyl-tRNA synthetase family.</text>
</comment>
<dbReference type="NCBIfam" id="TIGR00418">
    <property type="entry name" value="thrS"/>
    <property type="match status" value="1"/>
</dbReference>
<dbReference type="Pfam" id="PF03129">
    <property type="entry name" value="HGTP_anticodon"/>
    <property type="match status" value="1"/>
</dbReference>
<keyword evidence="8 14" id="KW-0862">Zinc</keyword>
<comment type="cofactor">
    <cofactor evidence="14">
        <name>Zn(2+)</name>
        <dbReference type="ChEBI" id="CHEBI:29105"/>
    </cofactor>
    <text evidence="14">Binds 1 zinc ion per subunit.</text>
</comment>
<evidence type="ECO:0000256" key="8">
    <source>
        <dbReference type="ARBA" id="ARBA00022833"/>
    </source>
</evidence>
<dbReference type="SUPFAM" id="SSF55681">
    <property type="entry name" value="Class II aaRS and biotin synthetases"/>
    <property type="match status" value="1"/>
</dbReference>
<keyword evidence="3 14" id="KW-0963">Cytoplasm</keyword>
<dbReference type="FunFam" id="3.40.50.800:FF:000001">
    <property type="entry name" value="Threonine--tRNA ligase"/>
    <property type="match status" value="1"/>
</dbReference>
<dbReference type="AlphaFoldDB" id="A0A1G2N8L3"/>
<feature type="binding site" evidence="14">
    <location>
        <position position="366"/>
    </location>
    <ligand>
        <name>Zn(2+)</name>
        <dbReference type="ChEBI" id="CHEBI:29105"/>
        <note>catalytic</note>
    </ligand>
</feature>
<evidence type="ECO:0000256" key="10">
    <source>
        <dbReference type="ARBA" id="ARBA00022884"/>
    </source>
</evidence>
<dbReference type="SUPFAM" id="SSF55186">
    <property type="entry name" value="ThrRS/AlaRS common domain"/>
    <property type="match status" value="1"/>
</dbReference>
<evidence type="ECO:0000256" key="3">
    <source>
        <dbReference type="ARBA" id="ARBA00022490"/>
    </source>
</evidence>
<feature type="region of interest" description="Catalytic" evidence="14">
    <location>
        <begin position="223"/>
        <end position="514"/>
    </location>
</feature>
<evidence type="ECO:0000313" key="17">
    <source>
        <dbReference type="Proteomes" id="UP000176365"/>
    </source>
</evidence>
<dbReference type="EC" id="6.1.1.3" evidence="14"/>
<dbReference type="Gene3D" id="3.30.930.10">
    <property type="entry name" value="Bira Bifunctional Protein, Domain 2"/>
    <property type="match status" value="1"/>
</dbReference>
<organism evidence="16 17">
    <name type="scientific">Candidatus Taylorbacteria bacterium RIFCSPLOWO2_01_FULL_44_26</name>
    <dbReference type="NCBI Taxonomy" id="1802318"/>
    <lineage>
        <taxon>Bacteria</taxon>
        <taxon>Candidatus Tayloriibacteriota</taxon>
    </lineage>
</organism>
<dbReference type="InterPro" id="IPR006195">
    <property type="entry name" value="aa-tRNA-synth_II"/>
</dbReference>
<dbReference type="SUPFAM" id="SSF52954">
    <property type="entry name" value="Class II aaRS ABD-related"/>
    <property type="match status" value="1"/>
</dbReference>
<dbReference type="GO" id="GO:0046872">
    <property type="term" value="F:metal ion binding"/>
    <property type="evidence" value="ECO:0007669"/>
    <property type="project" value="UniProtKB-KW"/>
</dbReference>
<evidence type="ECO:0000256" key="11">
    <source>
        <dbReference type="ARBA" id="ARBA00022917"/>
    </source>
</evidence>
<dbReference type="InterPro" id="IPR047246">
    <property type="entry name" value="ThrRS_anticodon"/>
</dbReference>
<comment type="subcellular location">
    <subcellularLocation>
        <location evidence="1 14">Cytoplasm</location>
    </subcellularLocation>
</comment>
<evidence type="ECO:0000256" key="2">
    <source>
        <dbReference type="ARBA" id="ARBA00008226"/>
    </source>
</evidence>
<dbReference type="InterPro" id="IPR045864">
    <property type="entry name" value="aa-tRNA-synth_II/BPL/LPL"/>
</dbReference>
<dbReference type="Gene3D" id="3.40.50.800">
    <property type="entry name" value="Anticodon-binding domain"/>
    <property type="match status" value="1"/>
</dbReference>
<gene>
    <name evidence="14" type="primary">thrS</name>
    <name evidence="16" type="ORF">A3B11_00805</name>
</gene>
<evidence type="ECO:0000256" key="1">
    <source>
        <dbReference type="ARBA" id="ARBA00004496"/>
    </source>
</evidence>
<dbReference type="GO" id="GO:0000049">
    <property type="term" value="F:tRNA binding"/>
    <property type="evidence" value="ECO:0007669"/>
    <property type="project" value="UniProtKB-KW"/>
</dbReference>
<dbReference type="Gene3D" id="3.30.54.20">
    <property type="match status" value="1"/>
</dbReference>
<dbReference type="InterPro" id="IPR036621">
    <property type="entry name" value="Anticodon-bd_dom_sf"/>
</dbReference>